<comment type="caution">
    <text evidence="1">The sequence shown here is derived from an EMBL/GenBank/DDBJ whole genome shotgun (WGS) entry which is preliminary data.</text>
</comment>
<dbReference type="EMBL" id="JBHLSW010000003">
    <property type="protein sequence ID" value="MFC0633297.1"/>
    <property type="molecule type" value="Genomic_DNA"/>
</dbReference>
<proteinExistence type="predicted"/>
<reference evidence="1 2" key="1">
    <citation type="submission" date="2024-09" db="EMBL/GenBank/DDBJ databases">
        <authorList>
            <person name="Sun Q."/>
            <person name="Mori K."/>
        </authorList>
    </citation>
    <scope>NUCLEOTIDE SEQUENCE [LARGE SCALE GENOMIC DNA]</scope>
    <source>
        <strain evidence="1 2">NCAIM B.02621</strain>
    </source>
</reference>
<evidence type="ECO:0000313" key="1">
    <source>
        <dbReference type="EMBL" id="MFC0633297.1"/>
    </source>
</evidence>
<dbReference type="Proteomes" id="UP001589906">
    <property type="component" value="Unassembled WGS sequence"/>
</dbReference>
<evidence type="ECO:0000313" key="2">
    <source>
        <dbReference type="Proteomes" id="UP001589906"/>
    </source>
</evidence>
<name>A0ABV6R101_9CAUL</name>
<sequence length="210" mass="22003">MDSALTAALQGAAPTTCLLVEIALPSGTVRLTDGGVVAYGGQVYYGDHPTLGVLSSISGLKEGATNTTTRVDVVLQPRSDQAVVDLTAPTAQGSRVRVWFGAVDPATGALIGEPELKFDGELDKAQFSVGEAWSVTLECGTQAERQLEPNDNWRLNHAFHSAIWPGETGLIFVTNVTKRIYWRMEAPNGSISVGGGGSTGGGFGGQNARR</sequence>
<gene>
    <name evidence="1" type="ORF">ACFFGE_05310</name>
</gene>
<organism evidence="1 2">
    <name type="scientific">Brevundimonas balnearis</name>
    <dbReference type="NCBI Taxonomy" id="1572858"/>
    <lineage>
        <taxon>Bacteria</taxon>
        <taxon>Pseudomonadati</taxon>
        <taxon>Pseudomonadota</taxon>
        <taxon>Alphaproteobacteria</taxon>
        <taxon>Caulobacterales</taxon>
        <taxon>Caulobacteraceae</taxon>
        <taxon>Brevundimonas</taxon>
    </lineage>
</organism>
<protein>
    <submittedName>
        <fullName evidence="1">Uncharacterized protein</fullName>
    </submittedName>
</protein>
<dbReference type="RefSeq" id="WP_376835017.1">
    <property type="nucleotide sequence ID" value="NZ_JBHLSW010000003.1"/>
</dbReference>
<keyword evidence="2" id="KW-1185">Reference proteome</keyword>
<accession>A0ABV6R101</accession>